<protein>
    <submittedName>
        <fullName evidence="1">Uncharacterized protein</fullName>
    </submittedName>
</protein>
<reference evidence="1" key="1">
    <citation type="journal article" date="2021" name="Proc. Natl. Acad. Sci. U.S.A.">
        <title>A Catalog of Tens of Thousands of Viruses from Human Metagenomes Reveals Hidden Associations with Chronic Diseases.</title>
        <authorList>
            <person name="Tisza M.J."/>
            <person name="Buck C.B."/>
        </authorList>
    </citation>
    <scope>NUCLEOTIDE SEQUENCE</scope>
    <source>
        <strain evidence="1">CtqZP6</strain>
    </source>
</reference>
<proteinExistence type="predicted"/>
<name>A0A8S5SIC6_9VIRU</name>
<organism evidence="1">
    <name type="scientific">Phage sp. ctqZP6</name>
    <dbReference type="NCBI Taxonomy" id="2828010"/>
    <lineage>
        <taxon>Viruses</taxon>
    </lineage>
</organism>
<evidence type="ECO:0000313" key="1">
    <source>
        <dbReference type="EMBL" id="DAF50587.1"/>
    </source>
</evidence>
<dbReference type="EMBL" id="BK032598">
    <property type="protein sequence ID" value="DAF50587.1"/>
    <property type="molecule type" value="Genomic_DNA"/>
</dbReference>
<accession>A0A8S5SIC6</accession>
<sequence>MKTNKGISMRSQNGSNNIDFNLEPNTNAGMLFARNVASGQAPVQVLPGTSGKQVYGFEAPYQKMFDVVDAISTSGGGGLPTKKAVADAMCKTTWTGDLALRAALSNTRFSATMPVLLSKEYYIVLHFTGSLASSSSSSTSSSIDFAAILKPSATSDYNDTKTTVSVAQRMSANIALNANIVITFTSNNVSVFVSAVGDLPYVKSLSLRRVDILTKII</sequence>